<dbReference type="AlphaFoldDB" id="A0AAD7NJ25"/>
<proteinExistence type="predicted"/>
<dbReference type="Proteomes" id="UP001215280">
    <property type="component" value="Unassembled WGS sequence"/>
</dbReference>
<evidence type="ECO:0000313" key="2">
    <source>
        <dbReference type="Proteomes" id="UP001215280"/>
    </source>
</evidence>
<sequence>MDDKFGKDYYAQIPGSTTKTFGDHSYHLIPVAVNATPSVELDIGGHMFTLEHSHLPEAAKHKIGSTVYYVGAIQSKNLLVPVSGPAYNGPDLIGRVALMNMEVVLQMPDDAPHTMSWRRKDTDFAGPSKKQW</sequence>
<accession>A0AAD7NJ25</accession>
<organism evidence="1 2">
    <name type="scientific">Mycena maculata</name>
    <dbReference type="NCBI Taxonomy" id="230809"/>
    <lineage>
        <taxon>Eukaryota</taxon>
        <taxon>Fungi</taxon>
        <taxon>Dikarya</taxon>
        <taxon>Basidiomycota</taxon>
        <taxon>Agaricomycotina</taxon>
        <taxon>Agaricomycetes</taxon>
        <taxon>Agaricomycetidae</taxon>
        <taxon>Agaricales</taxon>
        <taxon>Marasmiineae</taxon>
        <taxon>Mycenaceae</taxon>
        <taxon>Mycena</taxon>
    </lineage>
</organism>
<keyword evidence="2" id="KW-1185">Reference proteome</keyword>
<gene>
    <name evidence="1" type="ORF">DFH07DRAFT_1059153</name>
</gene>
<protein>
    <submittedName>
        <fullName evidence="1">Uncharacterized protein</fullName>
    </submittedName>
</protein>
<evidence type="ECO:0000313" key="1">
    <source>
        <dbReference type="EMBL" id="KAJ7764109.1"/>
    </source>
</evidence>
<comment type="caution">
    <text evidence="1">The sequence shown here is derived from an EMBL/GenBank/DDBJ whole genome shotgun (WGS) entry which is preliminary data.</text>
</comment>
<reference evidence="1" key="1">
    <citation type="submission" date="2023-03" db="EMBL/GenBank/DDBJ databases">
        <title>Massive genome expansion in bonnet fungi (Mycena s.s.) driven by repeated elements and novel gene families across ecological guilds.</title>
        <authorList>
            <consortium name="Lawrence Berkeley National Laboratory"/>
            <person name="Harder C.B."/>
            <person name="Miyauchi S."/>
            <person name="Viragh M."/>
            <person name="Kuo A."/>
            <person name="Thoen E."/>
            <person name="Andreopoulos B."/>
            <person name="Lu D."/>
            <person name="Skrede I."/>
            <person name="Drula E."/>
            <person name="Henrissat B."/>
            <person name="Morin E."/>
            <person name="Kohler A."/>
            <person name="Barry K."/>
            <person name="LaButti K."/>
            <person name="Morin E."/>
            <person name="Salamov A."/>
            <person name="Lipzen A."/>
            <person name="Mereny Z."/>
            <person name="Hegedus B."/>
            <person name="Baldrian P."/>
            <person name="Stursova M."/>
            <person name="Weitz H."/>
            <person name="Taylor A."/>
            <person name="Grigoriev I.V."/>
            <person name="Nagy L.G."/>
            <person name="Martin F."/>
            <person name="Kauserud H."/>
        </authorList>
    </citation>
    <scope>NUCLEOTIDE SEQUENCE</scope>
    <source>
        <strain evidence="1">CBHHK188m</strain>
    </source>
</reference>
<name>A0AAD7NJ25_9AGAR</name>
<dbReference type="EMBL" id="JARJLG010000038">
    <property type="protein sequence ID" value="KAJ7764109.1"/>
    <property type="molecule type" value="Genomic_DNA"/>
</dbReference>